<dbReference type="SUPFAM" id="SSF55347">
    <property type="entry name" value="Glyceraldehyde-3-phosphate dehydrogenase-like, C-terminal domain"/>
    <property type="match status" value="1"/>
</dbReference>
<dbReference type="OrthoDB" id="4310724at2759"/>
<keyword evidence="6" id="KW-1185">Reference proteome</keyword>
<dbReference type="STRING" id="282301.A0A267H8Q8"/>
<dbReference type="AlphaFoldDB" id="A0A267H8Q8"/>
<evidence type="ECO:0000256" key="1">
    <source>
        <dbReference type="ARBA" id="ARBA00008331"/>
    </source>
</evidence>
<dbReference type="PANTHER" id="PTHR31873:SF6">
    <property type="entry name" value="ASPARTATE DEHYDROGENASE DOMAIN-CONTAINING PROTEIN"/>
    <property type="match status" value="1"/>
</dbReference>
<accession>A0A267H8Q8</accession>
<name>A0A267H8Q8_9PLAT</name>
<evidence type="ECO:0000256" key="2">
    <source>
        <dbReference type="ARBA" id="ARBA00020169"/>
    </source>
</evidence>
<feature type="domain" description="Aspartate dehydrogenase" evidence="3">
    <location>
        <begin position="170"/>
        <end position="255"/>
    </location>
</feature>
<dbReference type="EMBL" id="NIVC01000017">
    <property type="protein sequence ID" value="PAA94054.1"/>
    <property type="molecule type" value="Genomic_DNA"/>
</dbReference>
<protein>
    <recommendedName>
        <fullName evidence="2">Aspartate dehydrogenase domain-containing protein</fullName>
    </recommendedName>
</protein>
<organism evidence="5 6">
    <name type="scientific">Macrostomum lignano</name>
    <dbReference type="NCBI Taxonomy" id="282301"/>
    <lineage>
        <taxon>Eukaryota</taxon>
        <taxon>Metazoa</taxon>
        <taxon>Spiralia</taxon>
        <taxon>Lophotrochozoa</taxon>
        <taxon>Platyhelminthes</taxon>
        <taxon>Rhabditophora</taxon>
        <taxon>Macrostomorpha</taxon>
        <taxon>Macrostomida</taxon>
        <taxon>Macrostomidae</taxon>
        <taxon>Macrostomum</taxon>
    </lineage>
</organism>
<feature type="domain" description="Aspartate/homoserine dehydrogenase NAD-binding" evidence="4">
    <location>
        <begin position="9"/>
        <end position="118"/>
    </location>
</feature>
<evidence type="ECO:0000313" key="6">
    <source>
        <dbReference type="Proteomes" id="UP000215902"/>
    </source>
</evidence>
<dbReference type="GO" id="GO:0050661">
    <property type="term" value="F:NADP binding"/>
    <property type="evidence" value="ECO:0007669"/>
    <property type="project" value="InterPro"/>
</dbReference>
<evidence type="ECO:0000313" key="5">
    <source>
        <dbReference type="EMBL" id="PAA94054.1"/>
    </source>
</evidence>
<dbReference type="InterPro" id="IPR005106">
    <property type="entry name" value="Asp/hSer_DH_NAD-bd"/>
</dbReference>
<dbReference type="Gene3D" id="3.30.360.10">
    <property type="entry name" value="Dihydrodipicolinate Reductase, domain 2"/>
    <property type="match status" value="1"/>
</dbReference>
<evidence type="ECO:0000259" key="3">
    <source>
        <dbReference type="Pfam" id="PF01958"/>
    </source>
</evidence>
<proteinExistence type="inferred from homology"/>
<dbReference type="Gene3D" id="3.40.50.720">
    <property type="entry name" value="NAD(P)-binding Rossmann-like Domain"/>
    <property type="match status" value="1"/>
</dbReference>
<dbReference type="PANTHER" id="PTHR31873">
    <property type="entry name" value="L-ASPARTATE DEHYDROGENASE-RELATED"/>
    <property type="match status" value="1"/>
</dbReference>
<gene>
    <name evidence="5" type="ORF">BOX15_Mlig017120g1</name>
</gene>
<comment type="similarity">
    <text evidence="1">Belongs to the L-aspartate dehydrogenase family.</text>
</comment>
<dbReference type="InterPro" id="IPR002811">
    <property type="entry name" value="Asp_DH"/>
</dbReference>
<dbReference type="GO" id="GO:0009435">
    <property type="term" value="P:NAD+ biosynthetic process"/>
    <property type="evidence" value="ECO:0007669"/>
    <property type="project" value="InterPro"/>
</dbReference>
<feature type="non-terminal residue" evidence="5">
    <location>
        <position position="1"/>
    </location>
</feature>
<reference evidence="5 6" key="1">
    <citation type="submission" date="2017-06" db="EMBL/GenBank/DDBJ databases">
        <title>A platform for efficient transgenesis in Macrostomum lignano, a flatworm model organism for stem cell research.</title>
        <authorList>
            <person name="Berezikov E."/>
        </authorList>
    </citation>
    <scope>NUCLEOTIDE SEQUENCE [LARGE SCALE GENOMIC DNA]</scope>
    <source>
        <strain evidence="5">DV1</strain>
        <tissue evidence="5">Whole organism</tissue>
    </source>
</reference>
<sequence>RPRRVGLVGFGHLGQYLFEQLVAQPAIELAFVWNRTRTNALRDLLPAGLELADLADFASRSPDLIVEVAHPCVTQRHGADFLAVADYLMGSPTALADAQLEAKLRSAAETSGRTLFVPAGALWGGPDIERLAESGGLRSLQVTMTKRPDSFRFADPEMRRRNEEAAAATEGPTVLYEGPVRSLCPLAPNNVNTMAAAAVCATNLGFDGVVGRLRADPGMPEAHLVEVEAEGPDGFRVCTRRFNPAAPGAVTGGATFRSFLASVLRAAGARRRPAVRSC</sequence>
<evidence type="ECO:0000259" key="4">
    <source>
        <dbReference type="Pfam" id="PF03447"/>
    </source>
</evidence>
<dbReference type="Pfam" id="PF01958">
    <property type="entry name" value="Asp_DH_C"/>
    <property type="match status" value="1"/>
</dbReference>
<dbReference type="Proteomes" id="UP000215902">
    <property type="component" value="Unassembled WGS sequence"/>
</dbReference>
<comment type="caution">
    <text evidence="5">The sequence shown here is derived from an EMBL/GenBank/DDBJ whole genome shotgun (WGS) entry which is preliminary data.</text>
</comment>
<dbReference type="Pfam" id="PF03447">
    <property type="entry name" value="NAD_binding_3"/>
    <property type="match status" value="1"/>
</dbReference>
<dbReference type="SUPFAM" id="SSF51735">
    <property type="entry name" value="NAD(P)-binding Rossmann-fold domains"/>
    <property type="match status" value="1"/>
</dbReference>
<dbReference type="InterPro" id="IPR036291">
    <property type="entry name" value="NAD(P)-bd_dom_sf"/>
</dbReference>
<dbReference type="GO" id="GO:0033735">
    <property type="term" value="F:aspartate dehydrogenase [NAD(P)+] activity"/>
    <property type="evidence" value="ECO:0007669"/>
    <property type="project" value="InterPro"/>
</dbReference>